<dbReference type="InterPro" id="IPR029510">
    <property type="entry name" value="Ald_DH_CS_GLU"/>
</dbReference>
<dbReference type="PANTHER" id="PTHR42804">
    <property type="entry name" value="ALDEHYDE DEHYDROGENASE"/>
    <property type="match status" value="1"/>
</dbReference>
<proteinExistence type="inferred from homology"/>
<comment type="similarity">
    <text evidence="1 4">Belongs to the aldehyde dehydrogenase family.</text>
</comment>
<name>A0A0C2G0W5_9ACTN</name>
<feature type="domain" description="Aldehyde dehydrogenase" evidence="5">
    <location>
        <begin position="10"/>
        <end position="471"/>
    </location>
</feature>
<dbReference type="Gene3D" id="3.40.309.10">
    <property type="entry name" value="Aldehyde Dehydrogenase, Chain A, domain 2"/>
    <property type="match status" value="1"/>
</dbReference>
<sequence>MRSLYLNGAWTPSASSGAIDVINPATEEVVDAVPAGDASDVDRAVAAAREAFPAWSALPYTERCAHLVRALELLQERADGVAQAVATDIGAPLKFAQKVQTGFPLLMFHTFLQLVEAHGERLFTGEQAGEGDSLVVREPYGVVGAITPWNYPLHQIVLKAVPALAAGNTFVLKPTEVAPMAAYALTEALHDAGLPAGVFNLVSGTGPVVGEAIAAHPQVDMVSFTGSGRAGKRVSEVAAATVKKVALELGGKSPNVILPDADLAAAVKNGVADVMRNTGQSCDALSRMIVPREHYDEAVRIAAEAAQKYAPGDPFEDGVRMGPVVSAAQRDRVREYIEAGVKEGARLVTGGSEAPEGRERGYFVRPTVFADVDTGMRIAQEEIFGPVVVLIAYDGEDDAVRLANDTDYGLSGAVWSADSDRALAVARRLRTGQVKINGAGVEPRLPFGGYKQSGVGREWGLFGIEEFCEVKGIQR</sequence>
<dbReference type="GO" id="GO:0016620">
    <property type="term" value="F:oxidoreductase activity, acting on the aldehyde or oxo group of donors, NAD or NADP as acceptor"/>
    <property type="evidence" value="ECO:0007669"/>
    <property type="project" value="InterPro"/>
</dbReference>
<dbReference type="OrthoDB" id="3802174at2"/>
<evidence type="ECO:0000313" key="6">
    <source>
        <dbReference type="EMBL" id="KIH96958.1"/>
    </source>
</evidence>
<dbReference type="CDD" id="cd07138">
    <property type="entry name" value="ALDH_CddD_SSP0762"/>
    <property type="match status" value="1"/>
</dbReference>
<dbReference type="RefSeq" id="WP_040276285.1">
    <property type="nucleotide sequence ID" value="NZ_JROO01000045.1"/>
</dbReference>
<dbReference type="InterPro" id="IPR016162">
    <property type="entry name" value="Ald_DH_N"/>
</dbReference>
<organism evidence="6 7">
    <name type="scientific">Streptomonospora alba</name>
    <dbReference type="NCBI Taxonomy" id="183763"/>
    <lineage>
        <taxon>Bacteria</taxon>
        <taxon>Bacillati</taxon>
        <taxon>Actinomycetota</taxon>
        <taxon>Actinomycetes</taxon>
        <taxon>Streptosporangiales</taxon>
        <taxon>Nocardiopsidaceae</taxon>
        <taxon>Streptomonospora</taxon>
    </lineage>
</organism>
<comment type="caution">
    <text evidence="6">The sequence shown here is derived from an EMBL/GenBank/DDBJ whole genome shotgun (WGS) entry which is preliminary data.</text>
</comment>
<dbReference type="InterPro" id="IPR016163">
    <property type="entry name" value="Ald_DH_C"/>
</dbReference>
<dbReference type="FunFam" id="3.40.605.10:FF:000007">
    <property type="entry name" value="NAD/NADP-dependent betaine aldehyde dehydrogenase"/>
    <property type="match status" value="1"/>
</dbReference>
<keyword evidence="2 4" id="KW-0560">Oxidoreductase</keyword>
<keyword evidence="7" id="KW-1185">Reference proteome</keyword>
<accession>A0A0C2G0W5</accession>
<evidence type="ECO:0000256" key="4">
    <source>
        <dbReference type="RuleBase" id="RU003345"/>
    </source>
</evidence>
<dbReference type="PROSITE" id="PS00687">
    <property type="entry name" value="ALDEHYDE_DEHYDR_GLU"/>
    <property type="match status" value="1"/>
</dbReference>
<dbReference type="EMBL" id="JROO01000045">
    <property type="protein sequence ID" value="KIH96958.1"/>
    <property type="molecule type" value="Genomic_DNA"/>
</dbReference>
<dbReference type="Pfam" id="PF00171">
    <property type="entry name" value="Aldedh"/>
    <property type="match status" value="1"/>
</dbReference>
<feature type="active site" evidence="3">
    <location>
        <position position="248"/>
    </location>
</feature>
<dbReference type="STRING" id="183763.LP52_22150"/>
<evidence type="ECO:0000256" key="2">
    <source>
        <dbReference type="ARBA" id="ARBA00023002"/>
    </source>
</evidence>
<evidence type="ECO:0000259" key="5">
    <source>
        <dbReference type="Pfam" id="PF00171"/>
    </source>
</evidence>
<dbReference type="SUPFAM" id="SSF53720">
    <property type="entry name" value="ALDH-like"/>
    <property type="match status" value="1"/>
</dbReference>
<evidence type="ECO:0000313" key="7">
    <source>
        <dbReference type="Proteomes" id="UP000031675"/>
    </source>
</evidence>
<gene>
    <name evidence="6" type="ORF">LP52_22150</name>
</gene>
<reference evidence="7" key="1">
    <citation type="journal article" date="2015" name="Chem. Biol.">
        <title>Structure, bioactivity, and resistance mechanism of streptomonomicin, an unusual lasso Peptide from an understudied halophilic actinomycete.</title>
        <authorList>
            <person name="Metelev M."/>
            <person name="Tietz J.I."/>
            <person name="Melby J.O."/>
            <person name="Blair P.M."/>
            <person name="Zhu L."/>
            <person name="Livnat I."/>
            <person name="Severinov K."/>
            <person name="Mitchell D.A."/>
        </authorList>
    </citation>
    <scope>NUCLEOTIDE SEQUENCE [LARGE SCALE GENOMIC DNA]</scope>
    <source>
        <strain evidence="7">YIM 90003</strain>
    </source>
</reference>
<evidence type="ECO:0000256" key="1">
    <source>
        <dbReference type="ARBA" id="ARBA00009986"/>
    </source>
</evidence>
<dbReference type="InterPro" id="IPR016161">
    <property type="entry name" value="Ald_DH/histidinol_DH"/>
</dbReference>
<protein>
    <submittedName>
        <fullName evidence="6">Aldehyde dehydrogenase</fullName>
    </submittedName>
</protein>
<dbReference type="FunFam" id="3.40.309.10:FF:000012">
    <property type="entry name" value="Betaine aldehyde dehydrogenase"/>
    <property type="match status" value="1"/>
</dbReference>
<dbReference type="Proteomes" id="UP000031675">
    <property type="component" value="Unassembled WGS sequence"/>
</dbReference>
<dbReference type="PANTHER" id="PTHR42804:SF1">
    <property type="entry name" value="ALDEHYDE DEHYDROGENASE-RELATED"/>
    <property type="match status" value="1"/>
</dbReference>
<dbReference type="Gene3D" id="3.40.605.10">
    <property type="entry name" value="Aldehyde Dehydrogenase, Chain A, domain 1"/>
    <property type="match status" value="1"/>
</dbReference>
<dbReference type="InterPro" id="IPR015590">
    <property type="entry name" value="Aldehyde_DH_dom"/>
</dbReference>
<dbReference type="AlphaFoldDB" id="A0A0C2G0W5"/>
<evidence type="ECO:0000256" key="3">
    <source>
        <dbReference type="PROSITE-ProRule" id="PRU10007"/>
    </source>
</evidence>